<gene>
    <name evidence="4" type="ORF">H8S45_14035</name>
</gene>
<proteinExistence type="inferred from homology"/>
<evidence type="ECO:0008006" key="6">
    <source>
        <dbReference type="Google" id="ProtNLM"/>
    </source>
</evidence>
<comment type="similarity">
    <text evidence="1">Belongs to the RAD52 family.</text>
</comment>
<evidence type="ECO:0000313" key="5">
    <source>
        <dbReference type="Proteomes" id="UP000606499"/>
    </source>
</evidence>
<dbReference type="RefSeq" id="WP_186950267.1">
    <property type="nucleotide sequence ID" value="NZ_JACOPL010000019.1"/>
</dbReference>
<accession>A0A923RZS4</accession>
<keyword evidence="5" id="KW-1185">Reference proteome</keyword>
<evidence type="ECO:0000256" key="3">
    <source>
        <dbReference type="ARBA" id="ARBA00023204"/>
    </source>
</evidence>
<sequence>MTGAELHKRLSEPFAAADVEWRVTKTRNSNSEGLAVAFIDSRAIQNRLDDVVGPFFWRTRFIPWHQYVPRPGKYEDPSEAPKAPVSSQLCGLSIYDAERKEWVEKVDGAENTDIEAIKGGISDSFKRASVLWGIGRYLYEIPAKWASLDKYKQIARPADLNAYYEEQLQKLGLASAQPPNTGNAPAGVYAVRSLQPAPVQGYPAAAWVDLVTPAGRAFKVFSLGAKPGLANGVRIQGAKIVRRSGAGGTYYELQDYQPAA</sequence>
<name>A0A923RZS4_9FIRM</name>
<protein>
    <recommendedName>
        <fullName evidence="6">DNA damage response protein A</fullName>
    </recommendedName>
</protein>
<comment type="caution">
    <text evidence="4">The sequence shown here is derived from an EMBL/GenBank/DDBJ whole genome shotgun (WGS) entry which is preliminary data.</text>
</comment>
<evidence type="ECO:0000313" key="4">
    <source>
        <dbReference type="EMBL" id="MBC5726570.1"/>
    </source>
</evidence>
<keyword evidence="3" id="KW-0234">DNA repair</keyword>
<dbReference type="Proteomes" id="UP000606499">
    <property type="component" value="Unassembled WGS sequence"/>
</dbReference>
<dbReference type="AlphaFoldDB" id="A0A923RZS4"/>
<keyword evidence="2" id="KW-0227">DNA damage</keyword>
<dbReference type="GO" id="GO:0006281">
    <property type="term" value="P:DNA repair"/>
    <property type="evidence" value="ECO:0007669"/>
    <property type="project" value="UniProtKB-KW"/>
</dbReference>
<dbReference type="Pfam" id="PF04098">
    <property type="entry name" value="Rad52_Rad22"/>
    <property type="match status" value="1"/>
</dbReference>
<evidence type="ECO:0000256" key="1">
    <source>
        <dbReference type="ARBA" id="ARBA00006638"/>
    </source>
</evidence>
<dbReference type="InterPro" id="IPR041247">
    <property type="entry name" value="Rad52_fam"/>
</dbReference>
<dbReference type="EMBL" id="JACOPL010000019">
    <property type="protein sequence ID" value="MBC5726570.1"/>
    <property type="molecule type" value="Genomic_DNA"/>
</dbReference>
<evidence type="ECO:0000256" key="2">
    <source>
        <dbReference type="ARBA" id="ARBA00022763"/>
    </source>
</evidence>
<reference evidence="4" key="1">
    <citation type="submission" date="2020-08" db="EMBL/GenBank/DDBJ databases">
        <title>Genome public.</title>
        <authorList>
            <person name="Liu C."/>
            <person name="Sun Q."/>
        </authorList>
    </citation>
    <scope>NUCLEOTIDE SEQUENCE</scope>
    <source>
        <strain evidence="4">NSJ-28</strain>
    </source>
</reference>
<organism evidence="4 5">
    <name type="scientific">Agathobaculum faecis</name>
    <dbReference type="NCBI Taxonomy" id="2763013"/>
    <lineage>
        <taxon>Bacteria</taxon>
        <taxon>Bacillati</taxon>
        <taxon>Bacillota</taxon>
        <taxon>Clostridia</taxon>
        <taxon>Eubacteriales</taxon>
        <taxon>Butyricicoccaceae</taxon>
        <taxon>Agathobaculum</taxon>
    </lineage>
</organism>